<reference evidence="3 4" key="1">
    <citation type="journal article" date="2007" name="Science">
        <title>The Fusarium graminearum genome reveals a link between localized polymorphism and pathogen specialization.</title>
        <authorList>
            <person name="Cuomo C.A."/>
            <person name="Gueldener U."/>
            <person name="Xu J.-R."/>
            <person name="Trail F."/>
            <person name="Turgeon B.G."/>
            <person name="Di Pietro A."/>
            <person name="Walton J.D."/>
            <person name="Ma L.-J."/>
            <person name="Baker S.E."/>
            <person name="Rep M."/>
            <person name="Adam G."/>
            <person name="Antoniw J."/>
            <person name="Baldwin T."/>
            <person name="Calvo S.E."/>
            <person name="Chang Y.-L."/>
            <person name="DeCaprio D."/>
            <person name="Gale L.R."/>
            <person name="Gnerre S."/>
            <person name="Goswami R.S."/>
            <person name="Hammond-Kosack K."/>
            <person name="Harris L.J."/>
            <person name="Hilburn K."/>
            <person name="Kennell J.C."/>
            <person name="Kroken S."/>
            <person name="Magnuson J.K."/>
            <person name="Mannhaupt G."/>
            <person name="Mauceli E.W."/>
            <person name="Mewes H.-W."/>
            <person name="Mitterbauer R."/>
            <person name="Muehlbauer G."/>
            <person name="Muensterkoetter M."/>
            <person name="Nelson D."/>
            <person name="O'Donnell K."/>
            <person name="Ouellet T."/>
            <person name="Qi W."/>
            <person name="Quesneville H."/>
            <person name="Roncero M.I.G."/>
            <person name="Seong K.-Y."/>
            <person name="Tetko I.V."/>
            <person name="Urban M."/>
            <person name="Waalwijk C."/>
            <person name="Ward T.J."/>
            <person name="Yao J."/>
            <person name="Birren B.W."/>
            <person name="Kistler H.C."/>
        </authorList>
    </citation>
    <scope>NUCLEOTIDE SEQUENCE [LARGE SCALE GENOMIC DNA]</scope>
    <source>
        <strain evidence="4">ATCC MYA-4620 / CBS 123657 / FGSC 9075 / NRRL 31084 / PH-1</strain>
        <strain evidence="3">PH-1 / ATCC MYA-4620 / FGSC 9075 / NRRL 31084</strain>
    </source>
</reference>
<dbReference type="KEGG" id="fgr:FGSG_03025"/>
<evidence type="ECO:0000313" key="2">
    <source>
        <dbReference type="EMBL" id="CEF77742.1"/>
    </source>
</evidence>
<reference evidence="2 4" key="3">
    <citation type="journal article" date="2015" name="BMC Genomics">
        <title>The completed genome sequence of the pathogenic ascomycete fungus Fusarium graminearum.</title>
        <authorList>
            <person name="King R."/>
            <person name="Urban M."/>
            <person name="Hammond-Kosack M.C."/>
            <person name="Hassani-Pak K."/>
            <person name="Hammond-Kosack K.E."/>
        </authorList>
    </citation>
    <scope>NUCLEOTIDE SEQUENCE [LARGE SCALE GENOMIC DNA]</scope>
    <source>
        <strain evidence="4">ATCC MYA-4620 / CBS 123657 / FGSC 9075 / NRRL 31084 / PH-1</strain>
        <strain evidence="2">PH-1</strain>
    </source>
</reference>
<dbReference type="EnsemblFungi" id="CEF77742">
    <property type="protein sequence ID" value="CEF77742"/>
    <property type="gene ID" value="FGRRES_03025"/>
</dbReference>
<dbReference type="eggNOG" id="ENOG502TGWB">
    <property type="taxonomic scope" value="Eukaryota"/>
</dbReference>
<organism evidence="2 4">
    <name type="scientific">Gibberella zeae (strain ATCC MYA-4620 / CBS 123657 / FGSC 9075 / NRRL 31084 / PH-1)</name>
    <name type="common">Wheat head blight fungus</name>
    <name type="synonym">Fusarium graminearum</name>
    <dbReference type="NCBI Taxonomy" id="229533"/>
    <lineage>
        <taxon>Eukaryota</taxon>
        <taxon>Fungi</taxon>
        <taxon>Dikarya</taxon>
        <taxon>Ascomycota</taxon>
        <taxon>Pezizomycotina</taxon>
        <taxon>Sordariomycetes</taxon>
        <taxon>Hypocreomycetidae</taxon>
        <taxon>Hypocreales</taxon>
        <taxon>Nectriaceae</taxon>
        <taxon>Fusarium</taxon>
    </lineage>
</organism>
<evidence type="ECO:0000256" key="1">
    <source>
        <dbReference type="SAM" id="MobiDB-lite"/>
    </source>
</evidence>
<dbReference type="VEuPathDB" id="FungiDB:FGRAMPH1_01G11879"/>
<name>I1RGZ2_GIBZE</name>
<protein>
    <submittedName>
        <fullName evidence="2">Chromosome 2, complete genome</fullName>
    </submittedName>
</protein>
<sequence>MKPTSSRKRSASQDEAHAVQESNPPKVAKIVPSAPQPDSSQQADRERRERSAKVLYDDTLSMIDRNVRVMDRKVSGETGDDPLDYTTDDYAKLVCRHSKIVNALAVVDNTLAFNLVLSMADASRTDLDTTLEMCGEDPGETARYFQSLDNLLLPLIKYRQQPAELCWQLLQVPVRWSQRRTGSQDAESDEDPDEWSEPDYERQYWEKCNYEHNRRIARRRWREIVDDWVTVALNDLKDERDYLDLYGITGFFPESIAEFEAIRMQMSTGV</sequence>
<dbReference type="EMBL" id="HG970333">
    <property type="protein sequence ID" value="CEF77742.1"/>
    <property type="molecule type" value="Genomic_DNA"/>
</dbReference>
<proteinExistence type="predicted"/>
<reference evidence="3" key="4">
    <citation type="submission" date="2017-01" db="UniProtKB">
        <authorList>
            <consortium name="EnsemblFungi"/>
        </authorList>
    </citation>
    <scope>IDENTIFICATION</scope>
    <source>
        <strain evidence="3">PH-1 / ATCC MYA-4620 / FGSC 9075 / NRRL 31084</strain>
    </source>
</reference>
<keyword evidence="4" id="KW-1185">Reference proteome</keyword>
<accession>A0A098DH23</accession>
<dbReference type="RefSeq" id="XP_011322761.1">
    <property type="nucleotide sequence ID" value="XM_011324459.1"/>
</dbReference>
<feature type="compositionally biased region" description="Basic residues" evidence="1">
    <location>
        <begin position="1"/>
        <end position="10"/>
    </location>
</feature>
<gene>
    <name evidence="3" type="primary">FG03025.1</name>
    <name evidence="2" type="ORF">FGRAMPH1_01T11879</name>
</gene>
<dbReference type="Proteomes" id="UP000070720">
    <property type="component" value="Chromosome 2"/>
</dbReference>
<reference evidence="3 4" key="2">
    <citation type="journal article" date="2010" name="Nature">
        <title>Comparative genomics reveals mobile pathogenicity chromosomes in Fusarium.</title>
        <authorList>
            <person name="Ma L.J."/>
            <person name="van der Does H.C."/>
            <person name="Borkovich K.A."/>
            <person name="Coleman J.J."/>
            <person name="Daboussi M.J."/>
            <person name="Di Pietro A."/>
            <person name="Dufresne M."/>
            <person name="Freitag M."/>
            <person name="Grabherr M."/>
            <person name="Henrissat B."/>
            <person name="Houterman P.M."/>
            <person name="Kang S."/>
            <person name="Shim W.B."/>
            <person name="Woloshuk C."/>
            <person name="Xie X."/>
            <person name="Xu J.R."/>
            <person name="Antoniw J."/>
            <person name="Baker S.E."/>
            <person name="Bluhm B.H."/>
            <person name="Breakspear A."/>
            <person name="Brown D.W."/>
            <person name="Butchko R.A."/>
            <person name="Chapman S."/>
            <person name="Coulson R."/>
            <person name="Coutinho P.M."/>
            <person name="Danchin E.G."/>
            <person name="Diener A."/>
            <person name="Gale L.R."/>
            <person name="Gardiner D.M."/>
            <person name="Goff S."/>
            <person name="Hammond-Kosack K.E."/>
            <person name="Hilburn K."/>
            <person name="Hua-Van A."/>
            <person name="Jonkers W."/>
            <person name="Kazan K."/>
            <person name="Kodira C.D."/>
            <person name="Koehrsen M."/>
            <person name="Kumar L."/>
            <person name="Lee Y.H."/>
            <person name="Li L."/>
            <person name="Manners J.M."/>
            <person name="Miranda-Saavedra D."/>
            <person name="Mukherjee M."/>
            <person name="Park G."/>
            <person name="Park J."/>
            <person name="Park S.Y."/>
            <person name="Proctor R.H."/>
            <person name="Regev A."/>
            <person name="Ruiz-Roldan M.C."/>
            <person name="Sain D."/>
            <person name="Sakthikumar S."/>
            <person name="Sykes S."/>
            <person name="Schwartz D.C."/>
            <person name="Turgeon B.G."/>
            <person name="Wapinski I."/>
            <person name="Yoder O."/>
            <person name="Young S."/>
            <person name="Zeng Q."/>
            <person name="Zhou S."/>
            <person name="Galagan J."/>
            <person name="Cuomo C.A."/>
            <person name="Kistler H.C."/>
            <person name="Rep M."/>
        </authorList>
    </citation>
    <scope>GENOME REANNOTATION</scope>
    <source>
        <strain evidence="4">ATCC MYA-4620 / CBS 123657 / FGSC 9075 / NRRL 31084 / PH-1</strain>
        <strain evidence="3">PH-1 / ATCC MYA-4620 / FGSC 9075 / NRRL 31084</strain>
    </source>
</reference>
<evidence type="ECO:0000313" key="3">
    <source>
        <dbReference type="EnsemblFungi" id="CEF77742"/>
    </source>
</evidence>
<dbReference type="OrthoDB" id="5296889at2759"/>
<dbReference type="AlphaFoldDB" id="I1RGZ2"/>
<accession>I1RGZ2</accession>
<evidence type="ECO:0000313" key="4">
    <source>
        <dbReference type="Proteomes" id="UP000070720"/>
    </source>
</evidence>
<dbReference type="InParanoid" id="I1RGZ2"/>
<feature type="region of interest" description="Disordered" evidence="1">
    <location>
        <begin position="1"/>
        <end position="51"/>
    </location>
</feature>
<dbReference type="HOGENOM" id="CLU_088978_0_0_1"/>